<name>A0A915EJF1_9BILA</name>
<dbReference type="InterPro" id="IPR036047">
    <property type="entry name" value="F-box-like_dom_sf"/>
</dbReference>
<protein>
    <submittedName>
        <fullName evidence="2">F-box domain-containing protein</fullName>
    </submittedName>
</protein>
<dbReference type="Proteomes" id="UP000887574">
    <property type="component" value="Unplaced"/>
</dbReference>
<sequence length="161" mass="18876">MPPLGVSNDVLIEIFRFCTYNDLNALALTSRQLQAIQLDNAPIARMHCLEVSSQGFTLHYSPNSPRKRLFPSFDEFADCARKVRPKIHIMELVNEYFSEVEDCFLRKVFTAEVYRIRTNIVDPMLHLRFYCKGVMYESLWDMRRFVSTKKIAIHCYINATL</sequence>
<organism evidence="1 2">
    <name type="scientific">Ditylenchus dipsaci</name>
    <dbReference type="NCBI Taxonomy" id="166011"/>
    <lineage>
        <taxon>Eukaryota</taxon>
        <taxon>Metazoa</taxon>
        <taxon>Ecdysozoa</taxon>
        <taxon>Nematoda</taxon>
        <taxon>Chromadorea</taxon>
        <taxon>Rhabditida</taxon>
        <taxon>Tylenchina</taxon>
        <taxon>Tylenchomorpha</taxon>
        <taxon>Sphaerularioidea</taxon>
        <taxon>Anguinidae</taxon>
        <taxon>Anguininae</taxon>
        <taxon>Ditylenchus</taxon>
    </lineage>
</organism>
<evidence type="ECO:0000313" key="2">
    <source>
        <dbReference type="WBParaSite" id="jg6947"/>
    </source>
</evidence>
<evidence type="ECO:0000313" key="1">
    <source>
        <dbReference type="Proteomes" id="UP000887574"/>
    </source>
</evidence>
<reference evidence="2" key="1">
    <citation type="submission" date="2022-11" db="UniProtKB">
        <authorList>
            <consortium name="WormBaseParasite"/>
        </authorList>
    </citation>
    <scope>IDENTIFICATION</scope>
</reference>
<dbReference type="SUPFAM" id="SSF81383">
    <property type="entry name" value="F-box domain"/>
    <property type="match status" value="1"/>
</dbReference>
<dbReference type="CDD" id="cd09917">
    <property type="entry name" value="F-box_SF"/>
    <property type="match status" value="1"/>
</dbReference>
<accession>A0A915EJF1</accession>
<keyword evidence="1" id="KW-1185">Reference proteome</keyword>
<dbReference type="AlphaFoldDB" id="A0A915EJF1"/>
<dbReference type="WBParaSite" id="jg6947">
    <property type="protein sequence ID" value="jg6947"/>
    <property type="gene ID" value="jg6947"/>
</dbReference>
<proteinExistence type="predicted"/>